<keyword evidence="10" id="KW-1185">Reference proteome</keyword>
<dbReference type="EMBL" id="JAIQBY010000001">
    <property type="protein sequence ID" value="MBZ4195122.1"/>
    <property type="molecule type" value="Genomic_DNA"/>
</dbReference>
<evidence type="ECO:0000256" key="4">
    <source>
        <dbReference type="ARBA" id="ARBA00022881"/>
    </source>
</evidence>
<dbReference type="InterPro" id="IPR001162">
    <property type="entry name" value="UvrC_RNase_H_dom"/>
</dbReference>
<dbReference type="PROSITE" id="PS50165">
    <property type="entry name" value="UVRC"/>
    <property type="match status" value="1"/>
</dbReference>
<dbReference type="Gene3D" id="4.10.860.10">
    <property type="entry name" value="UVR domain"/>
    <property type="match status" value="1"/>
</dbReference>
<dbReference type="Pfam" id="PF08459">
    <property type="entry name" value="UvrC_RNaseH_dom"/>
    <property type="match status" value="1"/>
</dbReference>
<dbReference type="InterPro" id="IPR036876">
    <property type="entry name" value="UVR_dom_sf"/>
</dbReference>
<dbReference type="GO" id="GO:0009380">
    <property type="term" value="C:excinuclease repair complex"/>
    <property type="evidence" value="ECO:0007669"/>
    <property type="project" value="TreeGrafter"/>
</dbReference>
<dbReference type="Pfam" id="PF02151">
    <property type="entry name" value="UVR"/>
    <property type="match status" value="1"/>
</dbReference>
<feature type="domain" description="GIY-YIG" evidence="7">
    <location>
        <begin position="15"/>
        <end position="93"/>
    </location>
</feature>
<proteinExistence type="predicted"/>
<dbReference type="PANTHER" id="PTHR30562:SF1">
    <property type="entry name" value="UVRABC SYSTEM PROTEIN C"/>
    <property type="match status" value="1"/>
</dbReference>
<reference evidence="9 10" key="1">
    <citation type="submission" date="2021-09" db="EMBL/GenBank/DDBJ databases">
        <title>WGS of Mycoplasma sp. Zaradi2 strains.</title>
        <authorList>
            <person name="Spergser J."/>
        </authorList>
    </citation>
    <scope>NUCLEOTIDE SEQUENCE [LARGE SCALE GENOMIC DNA]</scope>
    <source>
        <strain evidence="9 10">1331</strain>
    </source>
</reference>
<dbReference type="GO" id="GO:0006289">
    <property type="term" value="P:nucleotide-excision repair"/>
    <property type="evidence" value="ECO:0007669"/>
    <property type="project" value="InterPro"/>
</dbReference>
<evidence type="ECO:0000259" key="6">
    <source>
        <dbReference type="PROSITE" id="PS50151"/>
    </source>
</evidence>
<dbReference type="SUPFAM" id="SSF82771">
    <property type="entry name" value="GIY-YIG endonuclease"/>
    <property type="match status" value="1"/>
</dbReference>
<dbReference type="InterPro" id="IPR035901">
    <property type="entry name" value="GIY-YIG_endonuc_sf"/>
</dbReference>
<accession>A0A953T704</accession>
<dbReference type="Gene3D" id="3.30.420.340">
    <property type="entry name" value="UvrC, RNAse H endonuclease domain"/>
    <property type="match status" value="1"/>
</dbReference>
<gene>
    <name evidence="9" type="ORF">LAD73_00060</name>
</gene>
<dbReference type="InterPro" id="IPR038476">
    <property type="entry name" value="UvrC_RNase_H_dom_sf"/>
</dbReference>
<evidence type="ECO:0000259" key="7">
    <source>
        <dbReference type="PROSITE" id="PS50164"/>
    </source>
</evidence>
<dbReference type="AlphaFoldDB" id="A0A953T704"/>
<dbReference type="GO" id="GO:0009381">
    <property type="term" value="F:excinuclease ABC activity"/>
    <property type="evidence" value="ECO:0007669"/>
    <property type="project" value="InterPro"/>
</dbReference>
<evidence type="ECO:0000256" key="5">
    <source>
        <dbReference type="ARBA" id="ARBA00023204"/>
    </source>
</evidence>
<feature type="domain" description="UvrC family homology region profile" evidence="8">
    <location>
        <begin position="235"/>
        <end position="451"/>
    </location>
</feature>
<keyword evidence="5" id="KW-0234">DNA repair</keyword>
<dbReference type="Gene3D" id="1.10.150.20">
    <property type="entry name" value="5' to 3' exonuclease, C-terminal subdomain"/>
    <property type="match status" value="1"/>
</dbReference>
<dbReference type="SUPFAM" id="SSF47781">
    <property type="entry name" value="RuvA domain 2-like"/>
    <property type="match status" value="1"/>
</dbReference>
<protein>
    <submittedName>
        <fullName evidence="9">GIY-YIG nuclease family protein</fullName>
    </submittedName>
</protein>
<dbReference type="InterPro" id="IPR047296">
    <property type="entry name" value="GIY-YIG_UvrC_Cho"/>
</dbReference>
<evidence type="ECO:0000313" key="10">
    <source>
        <dbReference type="Proteomes" id="UP000772186"/>
    </source>
</evidence>
<dbReference type="SUPFAM" id="SSF46600">
    <property type="entry name" value="C-terminal UvrC-binding domain of UvrB"/>
    <property type="match status" value="1"/>
</dbReference>
<evidence type="ECO:0000256" key="3">
    <source>
        <dbReference type="ARBA" id="ARBA00022769"/>
    </source>
</evidence>
<dbReference type="PANTHER" id="PTHR30562">
    <property type="entry name" value="UVRC/OXIDOREDUCTASE"/>
    <property type="match status" value="1"/>
</dbReference>
<dbReference type="InterPro" id="IPR000305">
    <property type="entry name" value="GIY-YIG_endonuc"/>
</dbReference>
<dbReference type="InterPro" id="IPR010994">
    <property type="entry name" value="RuvA_2-like"/>
</dbReference>
<name>A0A953T704_9MOLU</name>
<keyword evidence="1" id="KW-0963">Cytoplasm</keyword>
<evidence type="ECO:0000259" key="8">
    <source>
        <dbReference type="PROSITE" id="PS50165"/>
    </source>
</evidence>
<dbReference type="CDD" id="cd10434">
    <property type="entry name" value="GIY-YIG_UvrC_Cho"/>
    <property type="match status" value="1"/>
</dbReference>
<dbReference type="SMART" id="SM00465">
    <property type="entry name" value="GIYc"/>
    <property type="match status" value="1"/>
</dbReference>
<keyword evidence="2" id="KW-0227">DNA damage</keyword>
<dbReference type="PROSITE" id="PS50164">
    <property type="entry name" value="GIY_YIG"/>
    <property type="match status" value="1"/>
</dbReference>
<organism evidence="9 10">
    <name type="scientific">Mycoplasma tauri</name>
    <dbReference type="NCBI Taxonomy" id="547987"/>
    <lineage>
        <taxon>Bacteria</taxon>
        <taxon>Bacillati</taxon>
        <taxon>Mycoplasmatota</taxon>
        <taxon>Mollicutes</taxon>
        <taxon>Mycoplasmataceae</taxon>
        <taxon>Mycoplasma</taxon>
    </lineage>
</organism>
<dbReference type="RefSeq" id="WP_223644245.1">
    <property type="nucleotide sequence ID" value="NZ_JAIQBY010000001.1"/>
</dbReference>
<dbReference type="Proteomes" id="UP000772186">
    <property type="component" value="Unassembled WGS sequence"/>
</dbReference>
<dbReference type="InterPro" id="IPR050066">
    <property type="entry name" value="UvrABC_protein_C"/>
</dbReference>
<evidence type="ECO:0000313" key="9">
    <source>
        <dbReference type="EMBL" id="MBZ4195122.1"/>
    </source>
</evidence>
<comment type="caution">
    <text evidence="9">The sequence shown here is derived from an EMBL/GenBank/DDBJ whole genome shotgun (WGS) entry which is preliminary data.</text>
</comment>
<feature type="domain" description="UVR" evidence="6">
    <location>
        <begin position="184"/>
        <end position="219"/>
    </location>
</feature>
<keyword evidence="3" id="KW-0228">DNA excision</keyword>
<dbReference type="InterPro" id="IPR001943">
    <property type="entry name" value="UVR_dom"/>
</dbReference>
<dbReference type="PROSITE" id="PS50151">
    <property type="entry name" value="UVR"/>
    <property type="match status" value="1"/>
</dbReference>
<dbReference type="FunFam" id="3.40.1440.10:FF:000001">
    <property type="entry name" value="UvrABC system protein C"/>
    <property type="match status" value="1"/>
</dbReference>
<dbReference type="Gene3D" id="3.40.1440.10">
    <property type="entry name" value="GIY-YIG endonuclease"/>
    <property type="match status" value="1"/>
</dbReference>
<evidence type="ECO:0000256" key="2">
    <source>
        <dbReference type="ARBA" id="ARBA00022763"/>
    </source>
</evidence>
<dbReference type="Pfam" id="PF22920">
    <property type="entry name" value="UvrC_RNaseH"/>
    <property type="match status" value="1"/>
</dbReference>
<sequence length="571" mass="67027">MQHYEIIEKIKNVSTSPGIYLWKDNNNQILYVGKAKNLRKRMLQYFEGATNSYKTHKLVSLVSDFEVYLCKTNKEALILEKKFIDKYNPEFNILLLDDKKYPYLKLQLLKNNISISLSRKVSKNNDPNTFYYGPFPTGYGARPILKLLEHEILFDKGLKINSNDHDFWKKQFTKASEILSLKNHSYLQDLEKRMHEAAKAHQFELATFLRDGLFYLKKLKESQIIELSQYKNIDVFAYKVKNNLIFATILFYRFGSLINKTNLEIPISISESESINFFFEQFYKDKILPDSFIVPEKILELNLNLPNEYKFIVPKIGINKKILDLCFINLEDYYDKEHFQYENKIEKSRKILETFNQYLNLDSLKNIVIFDNSNINNTNPVGVAIVYTNGIKNKSLYRKFNLINENLRHSDVEYMRQSVLKFFNSLKNDKQYDLIIADGGIAQVNEVKKTLNSLNLKIPVIGLVKDDNHKTKSLIDLQLNEISISDQNLYNFLSEIQIEVDRFAKVNFRKRKKINSLEGKLTSIPGLGIKMENKLLKTFGNYSKIYNASLEELEKVIPKKIAFKIYKKEFE</sequence>
<evidence type="ECO:0000256" key="1">
    <source>
        <dbReference type="ARBA" id="ARBA00022490"/>
    </source>
</evidence>
<keyword evidence="4" id="KW-0267">Excision nuclease</keyword>
<dbReference type="Pfam" id="PF01541">
    <property type="entry name" value="GIY-YIG"/>
    <property type="match status" value="1"/>
</dbReference>